<keyword evidence="4 10" id="KW-0812">Transmembrane</keyword>
<dbReference type="PROSITE" id="PS50022">
    <property type="entry name" value="FA58C_3"/>
    <property type="match status" value="1"/>
</dbReference>
<dbReference type="InterPro" id="IPR000421">
    <property type="entry name" value="FA58C"/>
</dbReference>
<dbReference type="Gene3D" id="2.60.120.260">
    <property type="entry name" value="Galactose-binding domain-like"/>
    <property type="match status" value="1"/>
</dbReference>
<feature type="domain" description="Laminin G" evidence="13">
    <location>
        <begin position="193"/>
        <end position="373"/>
    </location>
</feature>
<feature type="chain" id="PRO_5024296515" evidence="11">
    <location>
        <begin position="20"/>
        <end position="1374"/>
    </location>
</feature>
<evidence type="ECO:0000256" key="10">
    <source>
        <dbReference type="SAM" id="Phobius"/>
    </source>
</evidence>
<dbReference type="WBParaSite" id="MCU_000108-RD">
    <property type="protein sequence ID" value="MCU_000108-RD"/>
    <property type="gene ID" value="MCU_000108"/>
</dbReference>
<dbReference type="InterPro" id="IPR001791">
    <property type="entry name" value="Laminin_G"/>
</dbReference>
<evidence type="ECO:0000259" key="12">
    <source>
        <dbReference type="PROSITE" id="PS50022"/>
    </source>
</evidence>
<dbReference type="PANTHER" id="PTHR15036:SF49">
    <property type="entry name" value="AXOTACTIN"/>
    <property type="match status" value="1"/>
</dbReference>
<evidence type="ECO:0000256" key="9">
    <source>
        <dbReference type="PROSITE-ProRule" id="PRU00076"/>
    </source>
</evidence>
<proteinExistence type="inferred from homology"/>
<comment type="caution">
    <text evidence="9">Lacks conserved residue(s) required for the propagation of feature annotation.</text>
</comment>
<dbReference type="GO" id="GO:0016020">
    <property type="term" value="C:membrane"/>
    <property type="evidence" value="ECO:0007669"/>
    <property type="project" value="UniProtKB-SubCell"/>
</dbReference>
<feature type="transmembrane region" description="Helical" evidence="10">
    <location>
        <begin position="1307"/>
        <end position="1330"/>
    </location>
</feature>
<dbReference type="FunFam" id="2.60.120.260:FF:000016">
    <property type="entry name" value="Contactin-associated protein-like 4 isoform 1"/>
    <property type="match status" value="1"/>
</dbReference>
<feature type="domain" description="EGF-like" evidence="14">
    <location>
        <begin position="1040"/>
        <end position="1076"/>
    </location>
</feature>
<feature type="domain" description="Laminin G" evidence="13">
    <location>
        <begin position="1080"/>
        <end position="1268"/>
    </location>
</feature>
<evidence type="ECO:0000256" key="11">
    <source>
        <dbReference type="SAM" id="SignalP"/>
    </source>
</evidence>
<feature type="signal peptide" evidence="11">
    <location>
        <begin position="1"/>
        <end position="19"/>
    </location>
</feature>
<keyword evidence="7 10" id="KW-0472">Membrane</keyword>
<keyword evidence="6 10" id="KW-1133">Transmembrane helix</keyword>
<dbReference type="PROSITE" id="PS50025">
    <property type="entry name" value="LAM_G_DOMAIN"/>
    <property type="match status" value="4"/>
</dbReference>
<evidence type="ECO:0000313" key="15">
    <source>
        <dbReference type="WBParaSite" id="MCU_000108-RD"/>
    </source>
</evidence>
<comment type="similarity">
    <text evidence="2">Belongs to the neurexin family.</text>
</comment>
<dbReference type="PROSITE" id="PS01286">
    <property type="entry name" value="FA58C_2"/>
    <property type="match status" value="1"/>
</dbReference>
<dbReference type="InterPro" id="IPR008979">
    <property type="entry name" value="Galactose-bd-like_sf"/>
</dbReference>
<feature type="domain" description="Laminin G" evidence="13">
    <location>
        <begin position="862"/>
        <end position="1039"/>
    </location>
</feature>
<dbReference type="CDD" id="cd00057">
    <property type="entry name" value="FA58C"/>
    <property type="match status" value="1"/>
</dbReference>
<dbReference type="SUPFAM" id="SSF49785">
    <property type="entry name" value="Galactose-binding domain-like"/>
    <property type="match status" value="1"/>
</dbReference>
<dbReference type="Pfam" id="PF00754">
    <property type="entry name" value="F5_F8_type_C"/>
    <property type="match status" value="1"/>
</dbReference>
<keyword evidence="8" id="KW-1015">Disulfide bond</keyword>
<reference evidence="15" key="1">
    <citation type="submission" date="2019-11" db="UniProtKB">
        <authorList>
            <consortium name="WormBaseParasite"/>
        </authorList>
    </citation>
    <scope>IDENTIFICATION</scope>
</reference>
<sequence>MFSSIILIILLFLAKFNNSQECIFYPVVPLGMTNRYLGIKNDQITASSWFSSQTRPFYGRLHISDAFLYDPSVQGAGAWVARNNDDKQWIQVDLLNRTVITSVATQGRQGAREWVQDYYIYYSDMDVPVQWTVVKDSLGEPQLFDGNTDDNSVKTVVFSHPIVARYIRLNPQRWHGLIALRMELFGCEYRPFTARFDGNTWIEMLLDRSGRETQTAVDHLKFRFRTSKVNGLILYGDDSQNDYFSVELYRARLQVSLNLGTYPWATGKTDNVVVAGSLLDDEQWHDVSIIRTEKNLNISVDGVSIWRNLSAIFLHMDMNRKLYIGGVPSFSNKRSVTVMENFVGCIEEFNFNGVQVIRDTLRSKPGLIMSEAVWSEVDWLDALGYPPRDPILWWGPPTTTQQLNISGFEIGGTGVLGQNCLPPTADPSVITFPRIEQSLVYIKVERGGETSKLTFSLDFRTFNKGGVLFYHTVDNDKNFVAFEMETVYGHLQVEVLLPGVNYITYTMPNNDSAAPNGTFADGLWHSVDFEITTNLVRTLVDGREYIAQQTFLEPLHFQKIFYIGGGRPQRFSFQGCMRRISVNAQEVLWSKLDPESRSDEIINGSCHITDRCSPNPCKHEAPCTQNGATFFCDCTNTGYSGAVCHQSEFFTSCSEVGLFYGQMSPQLRVTIDLDGSGVLDPFTVLCDFTDQSTPETRIEHTDDGYILVDGFQAPGSYHRKLNYGRASRAALTELTRRAVYCEQSVAYRCWNAKLLAKPQGFGDGTELTWGWWVSRMGRPRYYWGGGVPGLKMCDCGVFDTCTGNSLTCNCDSDGSDAPPLVDTGLLTYKEDLPVWEVYLGDTGTLTDDKRSEYSIQELRCSGDLFFDNTVTFVKLDANLELPSIFAEYEFDMSFLFKTTIKDAVLMQNVGRKSGHFFELRIRSGIAFRFAFNVGNGLQVLEVTTAYWLNNNQWHVVRLERNRKESRLIIDTNPAKVLVEAQERSFLMFNFDQPLFVGTTQAFTDGYVGCLSNLLINGVVQDIRGIVERGEKTYGLRPGCQPKCDTKPCLNRGVCTEFYSHYFCECGLTPYRGFICGREVGGTFNNGPMVKIDLTHLRDNLGTLEEYITVGFKTKSKNGILMEMLGAGKTNYIIIRVNNNGGITIEFDVGFGRFEVTTNYIVDLANDQHHTVKAWRTNIGQVWHLQVDDYPEIVKDFSDILSETADTRLDKPQAIYLGRNESMPPNRGFDGCMYAAQWNNLFPIRMIFEDPKNPFVYVEPPNSVTENKCGFEEILPAPEPIEIRPPIPFPPNLTLIGRTEDLTQQRTIFGVVGSLLVLIMLALFIICCRNFTLKKGDYKTKEAKQGAGHVSTVDEALAAPDADLPDARTNKEWWL</sequence>
<evidence type="ECO:0000256" key="5">
    <source>
        <dbReference type="ARBA" id="ARBA00022729"/>
    </source>
</evidence>
<dbReference type="InterPro" id="IPR013320">
    <property type="entry name" value="ConA-like_dom_sf"/>
</dbReference>
<evidence type="ECO:0000259" key="13">
    <source>
        <dbReference type="PROSITE" id="PS50025"/>
    </source>
</evidence>
<dbReference type="InterPro" id="IPR050372">
    <property type="entry name" value="Neurexin-related_CASP"/>
</dbReference>
<dbReference type="SMART" id="SM00282">
    <property type="entry name" value="LamG"/>
    <property type="match status" value="4"/>
</dbReference>
<evidence type="ECO:0000256" key="7">
    <source>
        <dbReference type="ARBA" id="ARBA00023136"/>
    </source>
</evidence>
<feature type="domain" description="EGF-like" evidence="14">
    <location>
        <begin position="608"/>
        <end position="645"/>
    </location>
</feature>
<dbReference type="SUPFAM" id="SSF49899">
    <property type="entry name" value="Concanavalin A-like lectins/glucanases"/>
    <property type="match status" value="4"/>
</dbReference>
<comment type="subcellular location">
    <subcellularLocation>
        <location evidence="1">Membrane</location>
        <topology evidence="1">Single-pass type I membrane protein</topology>
    </subcellularLocation>
</comment>
<evidence type="ECO:0000256" key="8">
    <source>
        <dbReference type="ARBA" id="ARBA00023157"/>
    </source>
</evidence>
<dbReference type="Gene3D" id="2.10.25.10">
    <property type="entry name" value="Laminin"/>
    <property type="match status" value="2"/>
</dbReference>
<evidence type="ECO:0000256" key="6">
    <source>
        <dbReference type="ARBA" id="ARBA00022989"/>
    </source>
</evidence>
<protein>
    <submittedName>
        <fullName evidence="15">LAM_G_DOMAIN domain-containing protein</fullName>
    </submittedName>
</protein>
<dbReference type="Gene3D" id="2.60.120.1000">
    <property type="match status" value="1"/>
</dbReference>
<dbReference type="PROSITE" id="PS01285">
    <property type="entry name" value="FA58C_1"/>
    <property type="match status" value="1"/>
</dbReference>
<feature type="domain" description="Laminin G" evidence="13">
    <location>
        <begin position="429"/>
        <end position="606"/>
    </location>
</feature>
<accession>A0A5K3EH04</accession>
<evidence type="ECO:0000256" key="3">
    <source>
        <dbReference type="ARBA" id="ARBA00022536"/>
    </source>
</evidence>
<dbReference type="Pfam" id="PF02210">
    <property type="entry name" value="Laminin_G_2"/>
    <property type="match status" value="4"/>
</dbReference>
<feature type="domain" description="F5/8 type C" evidence="12">
    <location>
        <begin position="25"/>
        <end position="187"/>
    </location>
</feature>
<dbReference type="PROSITE" id="PS50026">
    <property type="entry name" value="EGF_3"/>
    <property type="match status" value="2"/>
</dbReference>
<evidence type="ECO:0000259" key="14">
    <source>
        <dbReference type="PROSITE" id="PS50026"/>
    </source>
</evidence>
<organism evidence="15">
    <name type="scientific">Mesocestoides corti</name>
    <name type="common">Flatworm</name>
    <dbReference type="NCBI Taxonomy" id="53468"/>
    <lineage>
        <taxon>Eukaryota</taxon>
        <taxon>Metazoa</taxon>
        <taxon>Spiralia</taxon>
        <taxon>Lophotrochozoa</taxon>
        <taxon>Platyhelminthes</taxon>
        <taxon>Cestoda</taxon>
        <taxon>Eucestoda</taxon>
        <taxon>Cyclophyllidea</taxon>
        <taxon>Mesocestoididae</taxon>
        <taxon>Mesocestoides</taxon>
    </lineage>
</organism>
<name>A0A5K3EH04_MESCO</name>
<dbReference type="PANTHER" id="PTHR15036">
    <property type="entry name" value="PIKACHURIN-LIKE PROTEIN"/>
    <property type="match status" value="1"/>
</dbReference>
<dbReference type="CDD" id="cd00110">
    <property type="entry name" value="LamG"/>
    <property type="match status" value="4"/>
</dbReference>
<dbReference type="Gene3D" id="2.60.120.200">
    <property type="match status" value="4"/>
</dbReference>
<keyword evidence="5 11" id="KW-0732">Signal</keyword>
<evidence type="ECO:0000256" key="4">
    <source>
        <dbReference type="ARBA" id="ARBA00022692"/>
    </source>
</evidence>
<evidence type="ECO:0000256" key="1">
    <source>
        <dbReference type="ARBA" id="ARBA00004479"/>
    </source>
</evidence>
<dbReference type="SMART" id="SM00231">
    <property type="entry name" value="FA58C"/>
    <property type="match status" value="1"/>
</dbReference>
<dbReference type="InterPro" id="IPR000742">
    <property type="entry name" value="EGF"/>
</dbReference>
<keyword evidence="3 9" id="KW-0245">EGF-like domain</keyword>
<evidence type="ECO:0000256" key="2">
    <source>
        <dbReference type="ARBA" id="ARBA00010241"/>
    </source>
</evidence>